<accession>A0A1G2K2J1</accession>
<reference evidence="4 5" key="1">
    <citation type="journal article" date="2016" name="Nat. Commun.">
        <title>Thousands of microbial genomes shed light on interconnected biogeochemical processes in an aquifer system.</title>
        <authorList>
            <person name="Anantharaman K."/>
            <person name="Brown C.T."/>
            <person name="Hug L.A."/>
            <person name="Sharon I."/>
            <person name="Castelle C.J."/>
            <person name="Probst A.J."/>
            <person name="Thomas B.C."/>
            <person name="Singh A."/>
            <person name="Wilkins M.J."/>
            <person name="Karaoz U."/>
            <person name="Brodie E.L."/>
            <person name="Williams K.H."/>
            <person name="Hubbard S.S."/>
            <person name="Banfield J.F."/>
        </authorList>
    </citation>
    <scope>NUCLEOTIDE SEQUENCE [LARGE SCALE GENOMIC DNA]</scope>
</reference>
<dbReference type="PANTHER" id="PTHR34106:SF5">
    <property type="entry name" value="GLYCOSIDASE"/>
    <property type="match status" value="1"/>
</dbReference>
<sequence length="319" mass="36434">MFPPERKEAHFKRPPENPILKPIPEHAWEAKAVFNPAAVAIGGKIHIVYRAMSEDNTSVFGHAMTVDGVHIAERDVEPIYLPREEFERKLQPGNSGCEDPRLTKIDRKIFMLYTAFDAKNPPRVALTSISADDFEKRKWNWSRPILISPPGLDDKDACIFPVKFNRKYIIFHRIGRSVDLALVDDLEFKKERPWLEEHKWLMPRRGSWDGEKVGIAAPPVKTKHGWVLLYHGVSDIDHWYRVGALLLDKRNPTKILARTLHPIFEPEMPYEKTGQVAHVVFPCGNVVRKESIYIYYGGGDSVVGVASIEIRALMKALGK</sequence>
<dbReference type="AlphaFoldDB" id="A0A1G2K2J1"/>
<comment type="similarity">
    <text evidence="3">Belongs to the glycosyl hydrolase 130 family.</text>
</comment>
<dbReference type="Proteomes" id="UP000177152">
    <property type="component" value="Unassembled WGS sequence"/>
</dbReference>
<keyword evidence="1" id="KW-0328">Glycosyltransferase</keyword>
<evidence type="ECO:0000256" key="2">
    <source>
        <dbReference type="ARBA" id="ARBA00022679"/>
    </source>
</evidence>
<dbReference type="PIRSF" id="PIRSF016202">
    <property type="entry name" value="PH1107"/>
    <property type="match status" value="1"/>
</dbReference>
<dbReference type="InterPro" id="IPR023296">
    <property type="entry name" value="Glyco_hydro_beta-prop_sf"/>
</dbReference>
<dbReference type="EMBL" id="MHQC01000056">
    <property type="protein sequence ID" value="OGZ93649.1"/>
    <property type="molecule type" value="Genomic_DNA"/>
</dbReference>
<dbReference type="Gene3D" id="2.115.10.20">
    <property type="entry name" value="Glycosyl hydrolase domain, family 43"/>
    <property type="match status" value="1"/>
</dbReference>
<dbReference type="Pfam" id="PF04041">
    <property type="entry name" value="Glyco_hydro_130"/>
    <property type="match status" value="1"/>
</dbReference>
<evidence type="ECO:0000256" key="1">
    <source>
        <dbReference type="ARBA" id="ARBA00022676"/>
    </source>
</evidence>
<dbReference type="GO" id="GO:0016757">
    <property type="term" value="F:glycosyltransferase activity"/>
    <property type="evidence" value="ECO:0007669"/>
    <property type="project" value="UniProtKB-KW"/>
</dbReference>
<gene>
    <name evidence="4" type="ORF">A2633_04580</name>
</gene>
<proteinExistence type="inferred from homology"/>
<evidence type="ECO:0008006" key="6">
    <source>
        <dbReference type="Google" id="ProtNLM"/>
    </source>
</evidence>
<evidence type="ECO:0000313" key="4">
    <source>
        <dbReference type="EMBL" id="OGZ93649.1"/>
    </source>
</evidence>
<keyword evidence="2" id="KW-0808">Transferase</keyword>
<dbReference type="CDD" id="cd18614">
    <property type="entry name" value="GH130"/>
    <property type="match status" value="1"/>
</dbReference>
<evidence type="ECO:0000256" key="3">
    <source>
        <dbReference type="ARBA" id="ARBA00024356"/>
    </source>
</evidence>
<dbReference type="SUPFAM" id="SSF75005">
    <property type="entry name" value="Arabinanase/levansucrase/invertase"/>
    <property type="match status" value="1"/>
</dbReference>
<evidence type="ECO:0000313" key="5">
    <source>
        <dbReference type="Proteomes" id="UP000177152"/>
    </source>
</evidence>
<dbReference type="InterPro" id="IPR007184">
    <property type="entry name" value="Mannoside_phosphorylase"/>
</dbReference>
<name>A0A1G2K2J1_9BACT</name>
<dbReference type="PANTHER" id="PTHR34106">
    <property type="entry name" value="GLYCOSIDASE"/>
    <property type="match status" value="1"/>
</dbReference>
<comment type="caution">
    <text evidence="4">The sequence shown here is derived from an EMBL/GenBank/DDBJ whole genome shotgun (WGS) entry which is preliminary data.</text>
</comment>
<protein>
    <recommendedName>
        <fullName evidence="6">Glycosidase</fullName>
    </recommendedName>
</protein>
<organism evidence="4 5">
    <name type="scientific">Candidatus Sungbacteria bacterium RIFCSPHIGHO2_01_FULL_47_32</name>
    <dbReference type="NCBI Taxonomy" id="1802264"/>
    <lineage>
        <taxon>Bacteria</taxon>
        <taxon>Candidatus Sungiibacteriota</taxon>
    </lineage>
</organism>